<sequence length="403" mass="46290">MKLTVYKIVEKPLGKLCVMTNGSTADQSKEITDFPITRIETISSGKIDKRKVNYVEFSQKEIENYKLDVGDILFSHINSFERVGHSAIVVENDLPIYHGMNLLRIKPNSEIICPEYLFLFLKTNHAKSFYEEFAQRAINQASINQNTLKELRVLYPENKTDQQHIASQIISKLEKVEQMRQAALQQKEAVEALQGALLREVFPFKEGDELPKGWKWEKLEKIFEEVKNQVQPYEEEFKTLPFVGLENVVSHTREYTDEEYNPPASTCFKFDETNILYGKLRPYLNKVFLPSNKGKSSMELIPLKTKNNYSREFLAAVLQSEAVIGDTVKFSTGGRMPRADLKKLKKLEIAIPSDVNLCKKLGLVVSNKIKEFIELNKEAKKQLEAIEALPAAILREVFEFKTN</sequence>
<dbReference type="SUPFAM" id="SSF116734">
    <property type="entry name" value="DNA methylase specificity domain"/>
    <property type="match status" value="2"/>
</dbReference>
<evidence type="ECO:0000313" key="5">
    <source>
        <dbReference type="EMBL" id="MPL96293.1"/>
    </source>
</evidence>
<keyword evidence="3" id="KW-0238">DNA-binding</keyword>
<dbReference type="InterPro" id="IPR000055">
    <property type="entry name" value="Restrct_endonuc_typeI_TRD"/>
</dbReference>
<comment type="similarity">
    <text evidence="1">Belongs to the type-I restriction system S methylase family.</text>
</comment>
<dbReference type="PANTHER" id="PTHR30408">
    <property type="entry name" value="TYPE-1 RESTRICTION ENZYME ECOKI SPECIFICITY PROTEIN"/>
    <property type="match status" value="1"/>
</dbReference>
<accession>A0A644W153</accession>
<dbReference type="InterPro" id="IPR044946">
    <property type="entry name" value="Restrct_endonuc_typeI_TRD_sf"/>
</dbReference>
<keyword evidence="2" id="KW-0680">Restriction system</keyword>
<feature type="domain" description="Type I restriction modification DNA specificity" evidence="4">
    <location>
        <begin position="13"/>
        <end position="178"/>
    </location>
</feature>
<dbReference type="PANTHER" id="PTHR30408:SF12">
    <property type="entry name" value="TYPE I RESTRICTION ENZYME MJAVIII SPECIFICITY SUBUNIT"/>
    <property type="match status" value="1"/>
</dbReference>
<dbReference type="Gene3D" id="3.90.220.20">
    <property type="entry name" value="DNA methylase specificity domains"/>
    <property type="match status" value="2"/>
</dbReference>
<protein>
    <recommendedName>
        <fullName evidence="4">Type I restriction modification DNA specificity domain-containing protein</fullName>
    </recommendedName>
</protein>
<gene>
    <name evidence="5" type="ORF">SDC9_42468</name>
</gene>
<dbReference type="AlphaFoldDB" id="A0A644W153"/>
<evidence type="ECO:0000259" key="4">
    <source>
        <dbReference type="Pfam" id="PF01420"/>
    </source>
</evidence>
<organism evidence="5">
    <name type="scientific">bioreactor metagenome</name>
    <dbReference type="NCBI Taxonomy" id="1076179"/>
    <lineage>
        <taxon>unclassified sequences</taxon>
        <taxon>metagenomes</taxon>
        <taxon>ecological metagenomes</taxon>
    </lineage>
</organism>
<dbReference type="EMBL" id="VSSQ01000503">
    <property type="protein sequence ID" value="MPL96293.1"/>
    <property type="molecule type" value="Genomic_DNA"/>
</dbReference>
<evidence type="ECO:0000256" key="1">
    <source>
        <dbReference type="ARBA" id="ARBA00010923"/>
    </source>
</evidence>
<reference evidence="5" key="1">
    <citation type="submission" date="2019-08" db="EMBL/GenBank/DDBJ databases">
        <authorList>
            <person name="Kucharzyk K."/>
            <person name="Murdoch R.W."/>
            <person name="Higgins S."/>
            <person name="Loffler F."/>
        </authorList>
    </citation>
    <scope>NUCLEOTIDE SEQUENCE</scope>
</reference>
<evidence type="ECO:0000256" key="3">
    <source>
        <dbReference type="ARBA" id="ARBA00023125"/>
    </source>
</evidence>
<dbReference type="Pfam" id="PF01420">
    <property type="entry name" value="Methylase_S"/>
    <property type="match status" value="1"/>
</dbReference>
<dbReference type="InterPro" id="IPR052021">
    <property type="entry name" value="Type-I_RS_S_subunit"/>
</dbReference>
<name>A0A644W153_9ZZZZ</name>
<dbReference type="GO" id="GO:0003677">
    <property type="term" value="F:DNA binding"/>
    <property type="evidence" value="ECO:0007669"/>
    <property type="project" value="UniProtKB-KW"/>
</dbReference>
<comment type="caution">
    <text evidence="5">The sequence shown here is derived from an EMBL/GenBank/DDBJ whole genome shotgun (WGS) entry which is preliminary data.</text>
</comment>
<proteinExistence type="inferred from homology"/>
<evidence type="ECO:0000256" key="2">
    <source>
        <dbReference type="ARBA" id="ARBA00022747"/>
    </source>
</evidence>
<dbReference type="GO" id="GO:0009307">
    <property type="term" value="P:DNA restriction-modification system"/>
    <property type="evidence" value="ECO:0007669"/>
    <property type="project" value="UniProtKB-KW"/>
</dbReference>